<reference evidence="2 3" key="1">
    <citation type="submission" date="2014-03" db="EMBL/GenBank/DDBJ databases">
        <title>Complete genome sequence of a deeply braunched marine Bacteroidia bacterium Draconibacterium orientale type strain FH5T.</title>
        <authorList>
            <person name="Li X."/>
            <person name="Wang X."/>
            <person name="Xie Z."/>
            <person name="Du Z."/>
            <person name="Chen G."/>
        </authorList>
    </citation>
    <scope>NUCLEOTIDE SEQUENCE [LARGE SCALE GENOMIC DNA]</scope>
    <source>
        <strain evidence="2 3">FH5</strain>
    </source>
</reference>
<protein>
    <submittedName>
        <fullName evidence="2">Phosphohydrolase</fullName>
    </submittedName>
</protein>
<dbReference type="SMART" id="SM00471">
    <property type="entry name" value="HDc"/>
    <property type="match status" value="1"/>
</dbReference>
<dbReference type="InterPro" id="IPR003607">
    <property type="entry name" value="HD/PDEase_dom"/>
</dbReference>
<accession>A0ABM5Q7R3</accession>
<dbReference type="InterPro" id="IPR006674">
    <property type="entry name" value="HD_domain"/>
</dbReference>
<dbReference type="PANTHER" id="PTHR11373:SF4">
    <property type="entry name" value="DEOXYNUCLEOSIDE TRIPHOSPHATE TRIPHOSPHOHYDROLASE SAMHD1"/>
    <property type="match status" value="1"/>
</dbReference>
<dbReference type="Pfam" id="PF19276">
    <property type="entry name" value="HD_assoc_2"/>
    <property type="match status" value="1"/>
</dbReference>
<evidence type="ECO:0000259" key="1">
    <source>
        <dbReference type="PROSITE" id="PS51831"/>
    </source>
</evidence>
<dbReference type="Pfam" id="PF01966">
    <property type="entry name" value="HD"/>
    <property type="match status" value="1"/>
</dbReference>
<dbReference type="PROSITE" id="PS51831">
    <property type="entry name" value="HD"/>
    <property type="match status" value="1"/>
</dbReference>
<dbReference type="Gene3D" id="1.10.3210.10">
    <property type="entry name" value="Hypothetical protein af1432"/>
    <property type="match status" value="1"/>
</dbReference>
<feature type="domain" description="HD" evidence="1">
    <location>
        <begin position="64"/>
        <end position="175"/>
    </location>
</feature>
<dbReference type="PANTHER" id="PTHR11373">
    <property type="entry name" value="DEOXYNUCLEOSIDE TRIPHOSPHATE TRIPHOSPHOHYDROLASE"/>
    <property type="match status" value="1"/>
</dbReference>
<evidence type="ECO:0000313" key="2">
    <source>
        <dbReference type="EMBL" id="AHW59173.1"/>
    </source>
</evidence>
<dbReference type="EMBL" id="CP007451">
    <property type="protein sequence ID" value="AHW59173.1"/>
    <property type="molecule type" value="Genomic_DNA"/>
</dbReference>
<evidence type="ECO:0000313" key="3">
    <source>
        <dbReference type="Proteomes" id="UP000023772"/>
    </source>
</evidence>
<organism evidence="2 3">
    <name type="scientific">Draconibacterium orientale</name>
    <dbReference type="NCBI Taxonomy" id="1168034"/>
    <lineage>
        <taxon>Bacteria</taxon>
        <taxon>Pseudomonadati</taxon>
        <taxon>Bacteroidota</taxon>
        <taxon>Bacteroidia</taxon>
        <taxon>Marinilabiliales</taxon>
        <taxon>Prolixibacteraceae</taxon>
        <taxon>Draconibacterium</taxon>
    </lineage>
</organism>
<dbReference type="SUPFAM" id="SSF109604">
    <property type="entry name" value="HD-domain/PDEase-like"/>
    <property type="match status" value="1"/>
</dbReference>
<proteinExistence type="predicted"/>
<dbReference type="Proteomes" id="UP000023772">
    <property type="component" value="Chromosome"/>
</dbReference>
<name>A0ABM5Q7R3_9BACT</name>
<dbReference type="CDD" id="cd00077">
    <property type="entry name" value="HDc"/>
    <property type="match status" value="1"/>
</dbReference>
<gene>
    <name evidence="2" type="ORF">FH5T_05040</name>
</gene>
<dbReference type="InterPro" id="IPR050135">
    <property type="entry name" value="dGTPase-like"/>
</dbReference>
<sequence length="423" mass="48777">MKNSTVQQVQLNKKKIINDPVFGFINLQSDIIFDLLEHPIFQRLRYIKQLGLSYLVFPGANHTRFEHAIGTVHLMRQAISVLKIKGHEITEKEAEAVTIAILLHDIGHAPFSHVLENTLVNISHEEISLMLMQELNQQFNGKLDLAIKVFTNKYKKQFLHQLVASQLDMDRLDYLSRDSFFTGVVEGTIGIDRIIKMLNVHNDQLVVDIKGIYSIEKFLISRRLMYWQVYLHKTVVAAEFLLINVLKRAREIITNGGELFVTPTLKIFLTNNFTPEDFHANIKIQGKNVLQWYTLLDDNDILISIKEWQNHPDPVLSEMAKSISNRKLPRTKFSDKPISPTKEQKYLKQIGKQLISDPELAKYFLMTGVISNNAYSKHYENISVLYKDGTVKEINDASDINLSALAKTVKKYFVCYPKELDIY</sequence>
<dbReference type="InterPro" id="IPR045509">
    <property type="entry name" value="HD_assoc_2"/>
</dbReference>
<keyword evidence="3" id="KW-1185">Reference proteome</keyword>